<dbReference type="Proteomes" id="UP000660262">
    <property type="component" value="Unassembled WGS sequence"/>
</dbReference>
<gene>
    <name evidence="2" type="ORF">PPROV_001019500</name>
</gene>
<accession>A0A830I2S4</accession>
<proteinExistence type="predicted"/>
<evidence type="ECO:0000313" key="3">
    <source>
        <dbReference type="Proteomes" id="UP000660262"/>
    </source>
</evidence>
<evidence type="ECO:0000256" key="1">
    <source>
        <dbReference type="SAM" id="MobiDB-lite"/>
    </source>
</evidence>
<organism evidence="2 3">
    <name type="scientific">Pycnococcus provasolii</name>
    <dbReference type="NCBI Taxonomy" id="41880"/>
    <lineage>
        <taxon>Eukaryota</taxon>
        <taxon>Viridiplantae</taxon>
        <taxon>Chlorophyta</taxon>
        <taxon>Pseudoscourfieldiophyceae</taxon>
        <taxon>Pseudoscourfieldiales</taxon>
        <taxon>Pycnococcaceae</taxon>
        <taxon>Pycnococcus</taxon>
    </lineage>
</organism>
<feature type="region of interest" description="Disordered" evidence="1">
    <location>
        <begin position="1"/>
        <end position="28"/>
    </location>
</feature>
<comment type="caution">
    <text evidence="2">The sequence shown here is derived from an EMBL/GenBank/DDBJ whole genome shotgun (WGS) entry which is preliminary data.</text>
</comment>
<name>A0A830I2S4_9CHLO</name>
<evidence type="ECO:0000313" key="2">
    <source>
        <dbReference type="EMBL" id="GHP11467.1"/>
    </source>
</evidence>
<dbReference type="EMBL" id="BNJQ01000034">
    <property type="protein sequence ID" value="GHP11467.1"/>
    <property type="molecule type" value="Genomic_DNA"/>
</dbReference>
<reference evidence="2" key="1">
    <citation type="submission" date="2020-10" db="EMBL/GenBank/DDBJ databases">
        <title>Unveiling of a novel bifunctional photoreceptor, Dualchrome1, isolated from a cosmopolitan green alga.</title>
        <authorList>
            <person name="Suzuki S."/>
            <person name="Kawachi M."/>
        </authorList>
    </citation>
    <scope>NUCLEOTIDE SEQUENCE</scope>
    <source>
        <strain evidence="2">NIES 2893</strain>
    </source>
</reference>
<dbReference type="AlphaFoldDB" id="A0A830I2S4"/>
<keyword evidence="3" id="KW-1185">Reference proteome</keyword>
<sequence length="85" mass="8999">MPASQGTKPSTSMPSSSQASSAQPVATSKQLLAWPSSSTDSAALLSLVTDGHRYARALRRLDVLANHVAERVVGDGETRLFKQDC</sequence>
<protein>
    <submittedName>
        <fullName evidence="2">Uncharacterized protein</fullName>
    </submittedName>
</protein>
<feature type="compositionally biased region" description="Low complexity" evidence="1">
    <location>
        <begin position="9"/>
        <end position="28"/>
    </location>
</feature>